<gene>
    <name evidence="1" type="ORF">GPECTOR_1710g822</name>
</gene>
<organism evidence="1 2">
    <name type="scientific">Gonium pectorale</name>
    <name type="common">Green alga</name>
    <dbReference type="NCBI Taxonomy" id="33097"/>
    <lineage>
        <taxon>Eukaryota</taxon>
        <taxon>Viridiplantae</taxon>
        <taxon>Chlorophyta</taxon>
        <taxon>core chlorophytes</taxon>
        <taxon>Chlorophyceae</taxon>
        <taxon>CS clade</taxon>
        <taxon>Chlamydomonadales</taxon>
        <taxon>Volvocaceae</taxon>
        <taxon>Gonium</taxon>
    </lineage>
</organism>
<evidence type="ECO:0000313" key="2">
    <source>
        <dbReference type="Proteomes" id="UP000075714"/>
    </source>
</evidence>
<accession>A0A150FTF2</accession>
<dbReference type="EMBL" id="LSYV01001701">
    <property type="protein sequence ID" value="KXZ40866.1"/>
    <property type="molecule type" value="Genomic_DNA"/>
</dbReference>
<sequence length="276" mass="30203">MTNTKDAPLTPLARQLAMRIDTKKYDDIPADTWYFNGVYMLILDNDGPDAGACHNNTVVGCGLLLDEREPPDDGAGPYRKLKYVPKGIFVRPLNNNADTAAILSGIGDYSDSHGAFIITPRWSSPVTQTFPQPLDLGTGKRVASATFKRYNIPLGDAYVVTDYYCEGASFGDDCWVADLTPPPGHGIKRATIFVILTRFRSMDHVLLLRPLYDERFPASFTAVVDQFLKAARLGPDLTAELGRLSGLAASTRERYAADYARAAALIAQRTAPQPEA</sequence>
<dbReference type="OrthoDB" id="2986975at2759"/>
<keyword evidence="2" id="KW-1185">Reference proteome</keyword>
<name>A0A150FTF2_GONPE</name>
<evidence type="ECO:0000313" key="1">
    <source>
        <dbReference type="EMBL" id="KXZ40866.1"/>
    </source>
</evidence>
<dbReference type="AlphaFoldDB" id="A0A150FTF2"/>
<reference evidence="2" key="1">
    <citation type="journal article" date="2016" name="Nat. Commun.">
        <title>The Gonium pectorale genome demonstrates co-option of cell cycle regulation during the evolution of multicellularity.</title>
        <authorList>
            <person name="Hanschen E.R."/>
            <person name="Marriage T.N."/>
            <person name="Ferris P.J."/>
            <person name="Hamaji T."/>
            <person name="Toyoda A."/>
            <person name="Fujiyama A."/>
            <person name="Neme R."/>
            <person name="Noguchi H."/>
            <person name="Minakuchi Y."/>
            <person name="Suzuki M."/>
            <person name="Kawai-Toyooka H."/>
            <person name="Smith D.R."/>
            <person name="Sparks H."/>
            <person name="Anderson J."/>
            <person name="Bakaric R."/>
            <person name="Luria V."/>
            <person name="Karger A."/>
            <person name="Kirschner M.W."/>
            <person name="Durand P.M."/>
            <person name="Michod R.E."/>
            <person name="Nozaki H."/>
            <person name="Olson B.J."/>
        </authorList>
    </citation>
    <scope>NUCLEOTIDE SEQUENCE [LARGE SCALE GENOMIC DNA]</scope>
    <source>
        <strain evidence="2">NIES-2863</strain>
    </source>
</reference>
<proteinExistence type="predicted"/>
<comment type="caution">
    <text evidence="1">The sequence shown here is derived from an EMBL/GenBank/DDBJ whole genome shotgun (WGS) entry which is preliminary data.</text>
</comment>
<dbReference type="Proteomes" id="UP000075714">
    <property type="component" value="Unassembled WGS sequence"/>
</dbReference>
<protein>
    <submittedName>
        <fullName evidence="1">Uncharacterized protein</fullName>
    </submittedName>
</protein>